<dbReference type="Proteomes" id="UP000799444">
    <property type="component" value="Unassembled WGS sequence"/>
</dbReference>
<feature type="chain" id="PRO_5040112766" evidence="1">
    <location>
        <begin position="18"/>
        <end position="388"/>
    </location>
</feature>
<keyword evidence="1" id="KW-0732">Signal</keyword>
<evidence type="ECO:0000313" key="3">
    <source>
        <dbReference type="EMBL" id="KAF2738355.1"/>
    </source>
</evidence>
<name>A0A9P4R792_9PLEO</name>
<organism evidence="3 4">
    <name type="scientific">Polyplosphaeria fusca</name>
    <dbReference type="NCBI Taxonomy" id="682080"/>
    <lineage>
        <taxon>Eukaryota</taxon>
        <taxon>Fungi</taxon>
        <taxon>Dikarya</taxon>
        <taxon>Ascomycota</taxon>
        <taxon>Pezizomycotina</taxon>
        <taxon>Dothideomycetes</taxon>
        <taxon>Pleosporomycetidae</taxon>
        <taxon>Pleosporales</taxon>
        <taxon>Tetraplosphaeriaceae</taxon>
        <taxon>Polyplosphaeria</taxon>
    </lineage>
</organism>
<dbReference type="EMBL" id="ML996109">
    <property type="protein sequence ID" value="KAF2738355.1"/>
    <property type="molecule type" value="Genomic_DNA"/>
</dbReference>
<feature type="domain" description="Neprosin PEP catalytic" evidence="2">
    <location>
        <begin position="120"/>
        <end position="386"/>
    </location>
</feature>
<dbReference type="AlphaFoldDB" id="A0A9P4R792"/>
<dbReference type="PANTHER" id="PTHR31589:SF110">
    <property type="entry name" value="PROTEIN, PUTATIVE (DUF239)-RELATED"/>
    <property type="match status" value="1"/>
</dbReference>
<evidence type="ECO:0000259" key="2">
    <source>
        <dbReference type="PROSITE" id="PS52045"/>
    </source>
</evidence>
<reference evidence="3" key="1">
    <citation type="journal article" date="2020" name="Stud. Mycol.">
        <title>101 Dothideomycetes genomes: a test case for predicting lifestyles and emergence of pathogens.</title>
        <authorList>
            <person name="Haridas S."/>
            <person name="Albert R."/>
            <person name="Binder M."/>
            <person name="Bloem J."/>
            <person name="Labutti K."/>
            <person name="Salamov A."/>
            <person name="Andreopoulos B."/>
            <person name="Baker S."/>
            <person name="Barry K."/>
            <person name="Bills G."/>
            <person name="Bluhm B."/>
            <person name="Cannon C."/>
            <person name="Castanera R."/>
            <person name="Culley D."/>
            <person name="Daum C."/>
            <person name="Ezra D."/>
            <person name="Gonzalez J."/>
            <person name="Henrissat B."/>
            <person name="Kuo A."/>
            <person name="Liang C."/>
            <person name="Lipzen A."/>
            <person name="Lutzoni F."/>
            <person name="Magnuson J."/>
            <person name="Mondo S."/>
            <person name="Nolan M."/>
            <person name="Ohm R."/>
            <person name="Pangilinan J."/>
            <person name="Park H.-J."/>
            <person name="Ramirez L."/>
            <person name="Alfaro M."/>
            <person name="Sun H."/>
            <person name="Tritt A."/>
            <person name="Yoshinaga Y."/>
            <person name="Zwiers L.-H."/>
            <person name="Turgeon B."/>
            <person name="Goodwin S."/>
            <person name="Spatafora J."/>
            <person name="Crous P."/>
            <person name="Grigoriev I."/>
        </authorList>
    </citation>
    <scope>NUCLEOTIDE SEQUENCE</scope>
    <source>
        <strain evidence="3">CBS 125425</strain>
    </source>
</reference>
<dbReference type="InterPro" id="IPR004314">
    <property type="entry name" value="Neprosin"/>
</dbReference>
<proteinExistence type="predicted"/>
<comment type="caution">
    <text evidence="3">The sequence shown here is derived from an EMBL/GenBank/DDBJ whole genome shotgun (WGS) entry which is preliminary data.</text>
</comment>
<dbReference type="OrthoDB" id="1858978at2759"/>
<evidence type="ECO:0000313" key="4">
    <source>
        <dbReference type="Proteomes" id="UP000799444"/>
    </source>
</evidence>
<keyword evidence="4" id="KW-1185">Reference proteome</keyword>
<evidence type="ECO:0000256" key="1">
    <source>
        <dbReference type="SAM" id="SignalP"/>
    </source>
</evidence>
<dbReference type="PANTHER" id="PTHR31589">
    <property type="entry name" value="PROTEIN, PUTATIVE (DUF239)-RELATED-RELATED"/>
    <property type="match status" value="1"/>
</dbReference>
<gene>
    <name evidence="3" type="ORF">EJ04DRAFT_509531</name>
</gene>
<dbReference type="InterPro" id="IPR053168">
    <property type="entry name" value="Glutamic_endopeptidase"/>
</dbReference>
<dbReference type="PROSITE" id="PS52045">
    <property type="entry name" value="NEPROSIN_PEP_CD"/>
    <property type="match status" value="1"/>
</dbReference>
<accession>A0A9P4R792</accession>
<dbReference type="Pfam" id="PF03080">
    <property type="entry name" value="Neprosin"/>
    <property type="match status" value="1"/>
</dbReference>
<sequence>MALYRVLVASLLFHTLGTSIPVDGLSRDLRVVKRTTSDDGTQIDWVALDSQTPNGKIAGAPPIPKTKSLFASDEKTLRPKALLQQDGAEKGPEGTVPIFVANNATKEMQRTKNPPVGPELVSGFGKRAVGDHWYASSAQTVNNHGGQASYSLFKAYTQASSDFSLLQVAVANYDVPNKGMQTVEAGWINYPAQIASPHLFTFFTTDGYSSNADNTGGWNRDVGGWVQVDTEIFPGTPFGPFSTRGGTQYDMEIQYWLYEGNWWLFVLDRWIGYYPASLFGAGTTASQSLQTFSDHIHYYGEIYDSHAQLTTTDMGSGSFPEAGFGQSAYIRNMFYIDTGDVLQTYDGSAGTVVSDTNRYRMVADYHSSTNFQSYMFLGGPGAGGVVDG</sequence>
<feature type="signal peptide" evidence="1">
    <location>
        <begin position="1"/>
        <end position="17"/>
    </location>
</feature>
<protein>
    <submittedName>
        <fullName evidence="3">DUF239-domain-containing protein</fullName>
    </submittedName>
</protein>